<evidence type="ECO:0000313" key="2">
    <source>
        <dbReference type="EMBL" id="QGZ42657.1"/>
    </source>
</evidence>
<gene>
    <name evidence="2" type="ORF">GO485_28895</name>
    <name evidence="3" type="ORF">IP92_04871</name>
</gene>
<evidence type="ECO:0000259" key="1">
    <source>
        <dbReference type="Pfam" id="PF13699"/>
    </source>
</evidence>
<evidence type="ECO:0000313" key="5">
    <source>
        <dbReference type="Proteomes" id="UP000437862"/>
    </source>
</evidence>
<organism evidence="3 4">
    <name type="scientific">Pseudoduganella flava</name>
    <dbReference type="NCBI Taxonomy" id="871742"/>
    <lineage>
        <taxon>Bacteria</taxon>
        <taxon>Pseudomonadati</taxon>
        <taxon>Pseudomonadota</taxon>
        <taxon>Betaproteobacteria</taxon>
        <taxon>Burkholderiales</taxon>
        <taxon>Oxalobacteraceae</taxon>
        <taxon>Telluria group</taxon>
        <taxon>Pseudoduganella</taxon>
    </lineage>
</organism>
<evidence type="ECO:0000313" key="4">
    <source>
        <dbReference type="Proteomes" id="UP000315112"/>
    </source>
</evidence>
<reference evidence="3" key="2">
    <citation type="submission" date="2019-07" db="EMBL/GenBank/DDBJ databases">
        <authorList>
            <person name="Whitman W."/>
            <person name="Huntemann M."/>
            <person name="Clum A."/>
            <person name="Pillay M."/>
            <person name="Palaniappan K."/>
            <person name="Varghese N."/>
            <person name="Mikhailova N."/>
            <person name="Stamatis D."/>
            <person name="Reddy T."/>
            <person name="Daum C."/>
            <person name="Shapiro N."/>
            <person name="Ivanova N."/>
            <person name="Kyrpides N."/>
            <person name="Woyke T."/>
        </authorList>
    </citation>
    <scope>NUCLEOTIDE SEQUENCE</scope>
    <source>
        <strain evidence="3">CGMCC 1.10685</strain>
    </source>
</reference>
<dbReference type="AlphaFoldDB" id="A0A562PHA5"/>
<dbReference type="InterPro" id="IPR025295">
    <property type="entry name" value="eCIS_core_dom"/>
</dbReference>
<reference evidence="3 4" key="1">
    <citation type="journal article" date="2015" name="Stand. Genomic Sci.">
        <title>Genomic Encyclopedia of Bacterial and Archaeal Type Strains, Phase III: the genomes of soil and plant-associated and newly described type strains.</title>
        <authorList>
            <person name="Whitman W.B."/>
            <person name="Woyke T."/>
            <person name="Klenk H.P."/>
            <person name="Zhou Y."/>
            <person name="Lilburn T.G."/>
            <person name="Beck B.J."/>
            <person name="De Vos P."/>
            <person name="Vandamme P."/>
            <person name="Eisen J.A."/>
            <person name="Garrity G."/>
            <person name="Hugenholtz P."/>
            <person name="Kyrpides N.C."/>
        </authorList>
    </citation>
    <scope>NUCLEOTIDE SEQUENCE [LARGE SCALE GENOMIC DNA]</scope>
    <source>
        <strain evidence="3 4">CGMCC 1.10685</strain>
    </source>
</reference>
<protein>
    <submittedName>
        <fullName evidence="2">DUF4157 domain-containing protein</fullName>
    </submittedName>
    <submittedName>
        <fullName evidence="3">Uncharacterized protein DUF4157</fullName>
    </submittedName>
</protein>
<dbReference type="EMBL" id="VLKW01000011">
    <property type="protein sequence ID" value="TWI43817.1"/>
    <property type="molecule type" value="Genomic_DNA"/>
</dbReference>
<feature type="domain" description="eCIS core" evidence="1">
    <location>
        <begin position="20"/>
        <end position="89"/>
    </location>
</feature>
<dbReference type="Proteomes" id="UP000437862">
    <property type="component" value="Chromosome"/>
</dbReference>
<proteinExistence type="predicted"/>
<sequence>MRRIRNLAPIPCRRVEPSDSLREVLGRAFGPAIADVGYYQLAQPLAPDVAAVACADSVFFAPGECAPHTAEGLALVLHELAHVLQQRQGARPPSVAGGDVLWCDAGLEAQADAVAAAALRRIATPPAGAAFIAQGPSLTVEQAAGPLAAVAFQPYVKMAINQLATRDSHFRGTSWNLIESHYRLMTDYAAEEPLLTHQLQQLGATQGQLNAALEVFRRWMGLTLGGQVYTAPGVIARKFGLDATALARMVLGRTAELKYYNTYAELATALLGEVRSQPSALFEEALAKAVLRTPWIAQELRTLAQRIVVYWTNVCATLNVTQSAFSSWLGYSPGEENWTFRGSYWQYHCYLTPLSGLKKCTANTIAVNTALLHDMMEFIKKRAGDEHLYRLLQWRDPVTHQDIEIHKRDMRNNLGTVNEQFEVVQAGRQLNYQMQAGPSFTVSQMMALADAADAPASERIALAYAIFAFWNQVYAKACTPIHTYYEVMVAAANYQVPFDARASYRHNTPHQVHPILDDIWLNGGNPPLV</sequence>
<evidence type="ECO:0000313" key="3">
    <source>
        <dbReference type="EMBL" id="TWI43817.1"/>
    </source>
</evidence>
<accession>A0A562PHA5</accession>
<dbReference type="EMBL" id="CP046904">
    <property type="protein sequence ID" value="QGZ42657.1"/>
    <property type="molecule type" value="Genomic_DNA"/>
</dbReference>
<dbReference type="Pfam" id="PF13699">
    <property type="entry name" value="eCIS_core"/>
    <property type="match status" value="1"/>
</dbReference>
<reference evidence="2 5" key="3">
    <citation type="submission" date="2019-12" db="EMBL/GenBank/DDBJ databases">
        <title>Draft Genome Sequences of Six Type Strains of the Genus Massilia.</title>
        <authorList>
            <person name="Miess H."/>
            <person name="Frediansyah A."/>
            <person name="Goeker M."/>
            <person name="Gross H."/>
        </authorList>
    </citation>
    <scope>NUCLEOTIDE SEQUENCE [LARGE SCALE GENOMIC DNA]</scope>
    <source>
        <strain evidence="2 5">DSM 26639</strain>
    </source>
</reference>
<name>A0A562PHA5_9BURK</name>
<dbReference type="Proteomes" id="UP000315112">
    <property type="component" value="Unassembled WGS sequence"/>
</dbReference>
<keyword evidence="5" id="KW-1185">Reference proteome</keyword>